<dbReference type="OrthoDB" id="9895617at2759"/>
<evidence type="ECO:0000313" key="1">
    <source>
        <dbReference type="EMBL" id="KAJ4478139.1"/>
    </source>
</evidence>
<dbReference type="EMBL" id="JAOTPV010000009">
    <property type="protein sequence ID" value="KAJ4478139.1"/>
    <property type="molecule type" value="Genomic_DNA"/>
</dbReference>
<proteinExistence type="predicted"/>
<name>A0A9W9ABH4_9AGAR</name>
<organism evidence="1 2">
    <name type="scientific">Lentinula aciculospora</name>
    <dbReference type="NCBI Taxonomy" id="153920"/>
    <lineage>
        <taxon>Eukaryota</taxon>
        <taxon>Fungi</taxon>
        <taxon>Dikarya</taxon>
        <taxon>Basidiomycota</taxon>
        <taxon>Agaricomycotina</taxon>
        <taxon>Agaricomycetes</taxon>
        <taxon>Agaricomycetidae</taxon>
        <taxon>Agaricales</taxon>
        <taxon>Marasmiineae</taxon>
        <taxon>Omphalotaceae</taxon>
        <taxon>Lentinula</taxon>
    </lineage>
</organism>
<dbReference type="AlphaFoldDB" id="A0A9W9ABH4"/>
<dbReference type="Pfam" id="PF12585">
    <property type="entry name" value="DUF3759"/>
    <property type="match status" value="1"/>
</dbReference>
<dbReference type="Proteomes" id="UP001150266">
    <property type="component" value="Unassembled WGS sequence"/>
</dbReference>
<protein>
    <recommendedName>
        <fullName evidence="3">CipC protein</fullName>
    </recommendedName>
</protein>
<dbReference type="PANTHER" id="PTHR37450">
    <property type="entry name" value="CIPC PROTEIN"/>
    <property type="match status" value="1"/>
</dbReference>
<evidence type="ECO:0000313" key="2">
    <source>
        <dbReference type="Proteomes" id="UP001150266"/>
    </source>
</evidence>
<comment type="caution">
    <text evidence="1">The sequence shown here is derived from an EMBL/GenBank/DDBJ whole genome shotgun (WGS) entry which is preliminary data.</text>
</comment>
<accession>A0A9W9ABH4</accession>
<dbReference type="InterPro" id="IPR022234">
    <property type="entry name" value="DUF3759"/>
</dbReference>
<keyword evidence="2" id="KW-1185">Reference proteome</keyword>
<reference evidence="1" key="1">
    <citation type="submission" date="2022-08" db="EMBL/GenBank/DDBJ databases">
        <title>A Global Phylogenomic Analysis of the Shiitake Genus Lentinula.</title>
        <authorList>
            <consortium name="DOE Joint Genome Institute"/>
            <person name="Sierra-Patev S."/>
            <person name="Min B."/>
            <person name="Naranjo-Ortiz M."/>
            <person name="Looney B."/>
            <person name="Konkel Z."/>
            <person name="Slot J.C."/>
            <person name="Sakamoto Y."/>
            <person name="Steenwyk J.L."/>
            <person name="Rokas A."/>
            <person name="Carro J."/>
            <person name="Camarero S."/>
            <person name="Ferreira P."/>
            <person name="Molpeceres G."/>
            <person name="Ruiz-Duenas F.J."/>
            <person name="Serrano A."/>
            <person name="Henrissat B."/>
            <person name="Drula E."/>
            <person name="Hughes K.W."/>
            <person name="Mata J.L."/>
            <person name="Ishikawa N.K."/>
            <person name="Vargas-Isla R."/>
            <person name="Ushijima S."/>
            <person name="Smith C.A."/>
            <person name="Ahrendt S."/>
            <person name="Andreopoulos W."/>
            <person name="He G."/>
            <person name="Labutti K."/>
            <person name="Lipzen A."/>
            <person name="Ng V."/>
            <person name="Riley R."/>
            <person name="Sandor L."/>
            <person name="Barry K."/>
            <person name="Martinez A.T."/>
            <person name="Xiao Y."/>
            <person name="Gibbons J.G."/>
            <person name="Terashima K."/>
            <person name="Grigoriev I.V."/>
            <person name="Hibbett D.S."/>
        </authorList>
    </citation>
    <scope>NUCLEOTIDE SEQUENCE</scope>
    <source>
        <strain evidence="1">JLM2183</strain>
    </source>
</reference>
<evidence type="ECO:0008006" key="3">
    <source>
        <dbReference type="Google" id="ProtNLM"/>
    </source>
</evidence>
<gene>
    <name evidence="1" type="ORF">J3R30DRAFT_3479717</name>
</gene>
<dbReference type="PANTHER" id="PTHR37450:SF1">
    <property type="entry name" value="CIPC PROTEIN"/>
    <property type="match status" value="1"/>
</dbReference>
<sequence>MAFSDDSDQAQAWEQVNSAPHQAKISHELLGAAASYEAIKAYEKHREENGEPDSHATRNEIIATLAGGFIDRMVETKGLDFIDKEKAKYHAKQQYESQF</sequence>